<keyword evidence="11" id="KW-0969">Cilium</keyword>
<evidence type="ECO:0000256" key="9">
    <source>
        <dbReference type="NCBIfam" id="TIGR01400"/>
    </source>
</evidence>
<keyword evidence="7 10" id="KW-0472">Membrane</keyword>
<dbReference type="OrthoDB" id="9807748at2"/>
<dbReference type="InterPro" id="IPR006303">
    <property type="entry name" value="FliR"/>
</dbReference>
<comment type="similarity">
    <text evidence="2 10">Belongs to the FliR/MopE/SpaR family.</text>
</comment>
<dbReference type="GO" id="GO:0044780">
    <property type="term" value="P:bacterial-type flagellum assembly"/>
    <property type="evidence" value="ECO:0007669"/>
    <property type="project" value="UniProtKB-UniRule"/>
</dbReference>
<keyword evidence="11" id="KW-0966">Cell projection</keyword>
<feature type="transmembrane region" description="Helical" evidence="10">
    <location>
        <begin position="222"/>
        <end position="242"/>
    </location>
</feature>
<comment type="function">
    <text evidence="1 10">Role in flagellar biosynthesis.</text>
</comment>
<evidence type="ECO:0000313" key="12">
    <source>
        <dbReference type="Proteomes" id="UP000001572"/>
    </source>
</evidence>
<keyword evidence="5 10" id="KW-0812">Transmembrane</keyword>
<feature type="transmembrane region" description="Helical" evidence="10">
    <location>
        <begin position="12"/>
        <end position="33"/>
    </location>
</feature>
<evidence type="ECO:0000256" key="1">
    <source>
        <dbReference type="ARBA" id="ARBA00002578"/>
    </source>
</evidence>
<dbReference type="GO" id="GO:0006605">
    <property type="term" value="P:protein targeting"/>
    <property type="evidence" value="ECO:0007669"/>
    <property type="project" value="UniProtKB-UniRule"/>
</dbReference>
<keyword evidence="11" id="KW-0282">Flagellum</keyword>
<dbReference type="STRING" id="293826.Amet_2705"/>
<proteinExistence type="inferred from homology"/>
<evidence type="ECO:0000256" key="3">
    <source>
        <dbReference type="ARBA" id="ARBA00021717"/>
    </source>
</evidence>
<dbReference type="Proteomes" id="UP000001572">
    <property type="component" value="Chromosome"/>
</dbReference>
<name>A6TRN9_ALKMQ</name>
<reference evidence="12" key="1">
    <citation type="journal article" date="2016" name="Genome Announc.">
        <title>Complete genome sequence of Alkaliphilus metalliredigens strain QYMF, an alkaliphilic and metal-reducing bacterium isolated from borax-contaminated leachate ponds.</title>
        <authorList>
            <person name="Hwang C."/>
            <person name="Copeland A."/>
            <person name="Lucas S."/>
            <person name="Lapidus A."/>
            <person name="Barry K."/>
            <person name="Detter J.C."/>
            <person name="Glavina Del Rio T."/>
            <person name="Hammon N."/>
            <person name="Israni S."/>
            <person name="Dalin E."/>
            <person name="Tice H."/>
            <person name="Pitluck S."/>
            <person name="Chertkov O."/>
            <person name="Brettin T."/>
            <person name="Bruce D."/>
            <person name="Han C."/>
            <person name="Schmutz J."/>
            <person name="Larimer F."/>
            <person name="Land M.L."/>
            <person name="Hauser L."/>
            <person name="Kyrpides N."/>
            <person name="Mikhailova N."/>
            <person name="Ye Q."/>
            <person name="Zhou J."/>
            <person name="Richardson P."/>
            <person name="Fields M.W."/>
        </authorList>
    </citation>
    <scope>NUCLEOTIDE SEQUENCE [LARGE SCALE GENOMIC DNA]</scope>
    <source>
        <strain evidence="12">QYMF</strain>
    </source>
</reference>
<gene>
    <name evidence="11" type="ordered locus">Amet_2705</name>
</gene>
<dbReference type="PRINTS" id="PR00953">
    <property type="entry name" value="TYPE3IMRPROT"/>
</dbReference>
<dbReference type="GO" id="GO:0005886">
    <property type="term" value="C:plasma membrane"/>
    <property type="evidence" value="ECO:0007669"/>
    <property type="project" value="UniProtKB-SubCell"/>
</dbReference>
<feature type="transmembrane region" description="Helical" evidence="10">
    <location>
        <begin position="71"/>
        <end position="93"/>
    </location>
</feature>
<organism evidence="11 12">
    <name type="scientific">Alkaliphilus metalliredigens (strain QYMF)</name>
    <dbReference type="NCBI Taxonomy" id="293826"/>
    <lineage>
        <taxon>Bacteria</taxon>
        <taxon>Bacillati</taxon>
        <taxon>Bacillota</taxon>
        <taxon>Clostridia</taxon>
        <taxon>Peptostreptococcales</taxon>
        <taxon>Natronincolaceae</taxon>
        <taxon>Alkaliphilus</taxon>
    </lineage>
</organism>
<dbReference type="AlphaFoldDB" id="A6TRN9"/>
<dbReference type="EMBL" id="CP000724">
    <property type="protein sequence ID" value="ABR48857.1"/>
    <property type="molecule type" value="Genomic_DNA"/>
</dbReference>
<keyword evidence="8 10" id="KW-0975">Bacterial flagellum</keyword>
<evidence type="ECO:0000256" key="4">
    <source>
        <dbReference type="ARBA" id="ARBA00022475"/>
    </source>
</evidence>
<dbReference type="NCBIfam" id="TIGR01400">
    <property type="entry name" value="fliR"/>
    <property type="match status" value="1"/>
</dbReference>
<evidence type="ECO:0000256" key="10">
    <source>
        <dbReference type="RuleBase" id="RU362071"/>
    </source>
</evidence>
<feature type="transmembrane region" description="Helical" evidence="10">
    <location>
        <begin position="192"/>
        <end position="210"/>
    </location>
</feature>
<keyword evidence="12" id="KW-1185">Reference proteome</keyword>
<sequence>MDDTITQILSNIDIFILLIVRISGIFIIAPIFSRNNIPMMSKIIFSVFLALIILPLVTISEDFAANTFFALMVYAIQEFALGITIGFIGSIYFSTFYLAGMIVDTQIGFGMVNVFDPQMNTQLPIMGNVYNLLISLVFLAVNGHHLLIKAMFDSYDVLPIGFQFQVSEALIMHLTIIFMEIFMMAFKLSAPILATIFLANVLLGILARTMPQMNVFIVGMPLKIIVGLVTIMIALPFLVPFGNALFEKMFTSIDHIIELLFEG</sequence>
<protein>
    <recommendedName>
        <fullName evidence="3 9">Flagellar biosynthetic protein FliR</fullName>
    </recommendedName>
</protein>
<dbReference type="Pfam" id="PF01311">
    <property type="entry name" value="Bac_export_1"/>
    <property type="match status" value="1"/>
</dbReference>
<evidence type="ECO:0000256" key="6">
    <source>
        <dbReference type="ARBA" id="ARBA00022989"/>
    </source>
</evidence>
<keyword evidence="4 10" id="KW-1003">Cell membrane</keyword>
<comment type="subcellular location">
    <subcellularLocation>
        <location evidence="10">Cell membrane</location>
        <topology evidence="10">Multi-pass membrane protein</topology>
    </subcellularLocation>
    <subcellularLocation>
        <location evidence="10">Bacterial flagellum basal body</location>
    </subcellularLocation>
</comment>
<dbReference type="PANTHER" id="PTHR30065:SF1">
    <property type="entry name" value="SURFACE PRESENTATION OF ANTIGENS PROTEIN SPAR"/>
    <property type="match status" value="1"/>
</dbReference>
<evidence type="ECO:0000256" key="5">
    <source>
        <dbReference type="ARBA" id="ARBA00022692"/>
    </source>
</evidence>
<evidence type="ECO:0000256" key="7">
    <source>
        <dbReference type="ARBA" id="ARBA00023136"/>
    </source>
</evidence>
<evidence type="ECO:0000256" key="8">
    <source>
        <dbReference type="ARBA" id="ARBA00023143"/>
    </source>
</evidence>
<dbReference type="GO" id="GO:0009425">
    <property type="term" value="C:bacterial-type flagellum basal body"/>
    <property type="evidence" value="ECO:0007669"/>
    <property type="project" value="UniProtKB-SubCell"/>
</dbReference>
<dbReference type="KEGG" id="amt:Amet_2705"/>
<keyword evidence="6 10" id="KW-1133">Transmembrane helix</keyword>
<evidence type="ECO:0000313" key="11">
    <source>
        <dbReference type="EMBL" id="ABR48857.1"/>
    </source>
</evidence>
<dbReference type="eggNOG" id="COG1684">
    <property type="taxonomic scope" value="Bacteria"/>
</dbReference>
<dbReference type="RefSeq" id="WP_012063830.1">
    <property type="nucleotide sequence ID" value="NC_009633.1"/>
</dbReference>
<feature type="transmembrane region" description="Helical" evidence="10">
    <location>
        <begin position="129"/>
        <end position="148"/>
    </location>
</feature>
<evidence type="ECO:0000256" key="2">
    <source>
        <dbReference type="ARBA" id="ARBA00009772"/>
    </source>
</evidence>
<dbReference type="InterPro" id="IPR002010">
    <property type="entry name" value="T3SS_IM_R"/>
</dbReference>
<accession>A6TRN9</accession>
<dbReference type="PANTHER" id="PTHR30065">
    <property type="entry name" value="FLAGELLAR BIOSYNTHETIC PROTEIN FLIR"/>
    <property type="match status" value="1"/>
</dbReference>
<feature type="transmembrane region" description="Helical" evidence="10">
    <location>
        <begin position="39"/>
        <end position="59"/>
    </location>
</feature>
<dbReference type="HOGENOM" id="CLU_063626_2_3_9"/>